<dbReference type="CDD" id="cd04179">
    <property type="entry name" value="DPM_DPG-synthase_like"/>
    <property type="match status" value="1"/>
</dbReference>
<dbReference type="PANTHER" id="PTHR48090">
    <property type="entry name" value="UNDECAPRENYL-PHOSPHATE 4-DEOXY-4-FORMAMIDO-L-ARABINOSE TRANSFERASE-RELATED"/>
    <property type="match status" value="1"/>
</dbReference>
<dbReference type="InterPro" id="IPR001173">
    <property type="entry name" value="Glyco_trans_2-like"/>
</dbReference>
<evidence type="ECO:0000256" key="5">
    <source>
        <dbReference type="ARBA" id="ARBA00022842"/>
    </source>
</evidence>
<reference evidence="7 8" key="1">
    <citation type="journal article" date="2011" name="Stand. Genomic Sci.">
        <title>Complete genome sequence of Deinococcus maricopensis type strain (LB-34).</title>
        <authorList>
            <person name="Pukall R."/>
            <person name="Zeytun A."/>
            <person name="Lucas S."/>
            <person name="Lapidus A."/>
            <person name="Hammon N."/>
            <person name="Deshpande S."/>
            <person name="Nolan M."/>
            <person name="Cheng J.F."/>
            <person name="Pitluck S."/>
            <person name="Liolios K."/>
            <person name="Pagani I."/>
            <person name="Mikhailova N."/>
            <person name="Ivanova N."/>
            <person name="Mavromatis K."/>
            <person name="Pati A."/>
            <person name="Tapia R."/>
            <person name="Han C."/>
            <person name="Goodwin L."/>
            <person name="Chen A."/>
            <person name="Palaniappan K."/>
            <person name="Land M."/>
            <person name="Hauser L."/>
            <person name="Chang Y.J."/>
            <person name="Jeffries C.D."/>
            <person name="Brambilla E.M."/>
            <person name="Rohde M."/>
            <person name="Goker M."/>
            <person name="Detter J.C."/>
            <person name="Woyke T."/>
            <person name="Bristow J."/>
            <person name="Eisen J.A."/>
            <person name="Markowitz V."/>
            <person name="Hugenholtz P."/>
            <person name="Kyrpides N.C."/>
            <person name="Klenk H.P."/>
        </authorList>
    </citation>
    <scope>NUCLEOTIDE SEQUENCE [LARGE SCALE GENOMIC DNA]</scope>
    <source>
        <strain evidence="8">DSM 21211 / LMG 22137 / NRRL B-23946 / LB-34</strain>
    </source>
</reference>
<organism evidence="7 8">
    <name type="scientific">Deinococcus maricopensis (strain DSM 21211 / LMG 22137 / NRRL B-23946 / LB-34)</name>
    <dbReference type="NCBI Taxonomy" id="709986"/>
    <lineage>
        <taxon>Bacteria</taxon>
        <taxon>Thermotogati</taxon>
        <taxon>Deinococcota</taxon>
        <taxon>Deinococci</taxon>
        <taxon>Deinococcales</taxon>
        <taxon>Deinococcaceae</taxon>
        <taxon>Deinococcus</taxon>
    </lineage>
</organism>
<evidence type="ECO:0000313" key="8">
    <source>
        <dbReference type="Proteomes" id="UP000008635"/>
    </source>
</evidence>
<dbReference type="Proteomes" id="UP000008635">
    <property type="component" value="Chromosome"/>
</dbReference>
<dbReference type="InterPro" id="IPR050256">
    <property type="entry name" value="Glycosyltransferase_2"/>
</dbReference>
<comment type="cofactor">
    <cofactor evidence="1">
        <name>Mg(2+)</name>
        <dbReference type="ChEBI" id="CHEBI:18420"/>
    </cofactor>
</comment>
<dbReference type="PANTHER" id="PTHR48090:SF10">
    <property type="entry name" value="GLUCOSYL-3-PHOSPHOGLYCERATE SYNTHASE"/>
    <property type="match status" value="1"/>
</dbReference>
<reference evidence="8" key="2">
    <citation type="submission" date="2011-01" db="EMBL/GenBank/DDBJ databases">
        <title>The complete genome of Deinococcus maricopensis DSM 21211.</title>
        <authorList>
            <consortium name="US DOE Joint Genome Institute (JGI-PGF)"/>
            <person name="Lucas S."/>
            <person name="Copeland A."/>
            <person name="Lapidus A."/>
            <person name="Goodwin L."/>
            <person name="Pitluck S."/>
            <person name="Kyrpides N."/>
            <person name="Mavromatis K."/>
            <person name="Pagani I."/>
            <person name="Ivanova N."/>
            <person name="Ovchinnikova G."/>
            <person name="Zeytun A."/>
            <person name="Detter J.C."/>
            <person name="Han C."/>
            <person name="Land M."/>
            <person name="Hauser L."/>
            <person name="Markowitz V."/>
            <person name="Cheng J.-F."/>
            <person name="Hugenholtz P."/>
            <person name="Woyke T."/>
            <person name="Wu D."/>
            <person name="Pukall R."/>
            <person name="Gehrich-Schroeter G."/>
            <person name="Brambilla E."/>
            <person name="Klenk H.-P."/>
            <person name="Eisen J.A."/>
        </authorList>
    </citation>
    <scope>NUCLEOTIDE SEQUENCE [LARGE SCALE GENOMIC DNA]</scope>
    <source>
        <strain evidence="8">DSM 21211 / LMG 22137 / NRRL B-23946 / LB-34</strain>
    </source>
</reference>
<dbReference type="EMBL" id="CP002454">
    <property type="protein sequence ID" value="ADV68274.1"/>
    <property type="molecule type" value="Genomic_DNA"/>
</dbReference>
<keyword evidence="5" id="KW-0460">Magnesium</keyword>
<evidence type="ECO:0000256" key="1">
    <source>
        <dbReference type="ARBA" id="ARBA00001946"/>
    </source>
</evidence>
<keyword evidence="4 7" id="KW-0808">Transferase</keyword>
<evidence type="ECO:0000256" key="2">
    <source>
        <dbReference type="ARBA" id="ARBA00006739"/>
    </source>
</evidence>
<keyword evidence="8" id="KW-1185">Reference proteome</keyword>
<dbReference type="Gene3D" id="3.90.550.10">
    <property type="entry name" value="Spore Coat Polysaccharide Biosynthesis Protein SpsA, Chain A"/>
    <property type="match status" value="1"/>
</dbReference>
<dbReference type="KEGG" id="dmr:Deima_2641"/>
<evidence type="ECO:0000256" key="3">
    <source>
        <dbReference type="ARBA" id="ARBA00022676"/>
    </source>
</evidence>
<evidence type="ECO:0000256" key="4">
    <source>
        <dbReference type="ARBA" id="ARBA00022679"/>
    </source>
</evidence>
<accession>E8UB35</accession>
<evidence type="ECO:0000259" key="6">
    <source>
        <dbReference type="Pfam" id="PF00535"/>
    </source>
</evidence>
<dbReference type="STRING" id="709986.Deima_2641"/>
<dbReference type="RefSeq" id="WP_013557778.1">
    <property type="nucleotide sequence ID" value="NC_014958.1"/>
</dbReference>
<name>E8UB35_DEIML</name>
<dbReference type="eggNOG" id="COG1215">
    <property type="taxonomic scope" value="Bacteria"/>
</dbReference>
<dbReference type="GO" id="GO:0016757">
    <property type="term" value="F:glycosyltransferase activity"/>
    <property type="evidence" value="ECO:0007669"/>
    <property type="project" value="UniProtKB-KW"/>
</dbReference>
<protein>
    <submittedName>
        <fullName evidence="7">Glycosyl transferase family 2</fullName>
    </submittedName>
</protein>
<evidence type="ECO:0000313" key="7">
    <source>
        <dbReference type="EMBL" id="ADV68274.1"/>
    </source>
</evidence>
<feature type="domain" description="Glycosyltransferase 2-like" evidence="6">
    <location>
        <begin position="9"/>
        <end position="130"/>
    </location>
</feature>
<dbReference type="Pfam" id="PF00535">
    <property type="entry name" value="Glycos_transf_2"/>
    <property type="match status" value="1"/>
</dbReference>
<proteinExistence type="inferred from homology"/>
<dbReference type="InterPro" id="IPR029044">
    <property type="entry name" value="Nucleotide-diphossugar_trans"/>
</dbReference>
<sequence>MRSPASVAVVIPAYNEEQTVPSVIHAARTLTDEVVVVSDGSTDGTARAALSAGARVVDLPENAGKGPALYAGLHATDAQYVILLDADLVGLTRAHLDTLLEPVVRGDLDMAVGVFEGGGFATDFGNRMTPHLSGQRACRRDWLLQVPGLASERWPEPAITHALKQSGVRWDYVELSNLRQVMKEEKRGFWRGVKYRTKMYLDILGYRRRRKRGKAVPDQP</sequence>
<keyword evidence="3" id="KW-0328">Glycosyltransferase</keyword>
<dbReference type="AlphaFoldDB" id="E8UB35"/>
<dbReference type="SUPFAM" id="SSF53448">
    <property type="entry name" value="Nucleotide-diphospho-sugar transferases"/>
    <property type="match status" value="1"/>
</dbReference>
<comment type="similarity">
    <text evidence="2">Belongs to the glycosyltransferase 2 family.</text>
</comment>
<dbReference type="OrthoDB" id="9810303at2"/>
<dbReference type="HOGENOM" id="CLU_033536_6_1_0"/>
<gene>
    <name evidence="7" type="ordered locus">Deima_2641</name>
</gene>